<evidence type="ECO:0000259" key="1">
    <source>
        <dbReference type="Pfam" id="PF04717"/>
    </source>
</evidence>
<organism evidence="2 3">
    <name type="scientific">Persicobacter psychrovividus</name>
    <dbReference type="NCBI Taxonomy" id="387638"/>
    <lineage>
        <taxon>Bacteria</taxon>
        <taxon>Pseudomonadati</taxon>
        <taxon>Bacteroidota</taxon>
        <taxon>Cytophagia</taxon>
        <taxon>Cytophagales</taxon>
        <taxon>Persicobacteraceae</taxon>
        <taxon>Persicobacter</taxon>
    </lineage>
</organism>
<feature type="domain" description="Gp5/Type VI secretion system Vgr protein OB-fold" evidence="1">
    <location>
        <begin position="358"/>
        <end position="432"/>
    </location>
</feature>
<dbReference type="Gene3D" id="2.40.50.230">
    <property type="entry name" value="Gp5 N-terminal domain"/>
    <property type="match status" value="1"/>
</dbReference>
<dbReference type="InterPro" id="IPR037026">
    <property type="entry name" value="Vgr_OB-fold_dom_sf"/>
</dbReference>
<sequence length="578" mass="64303">MNLRNRCHQKCEININGVHRTELDELIEQVCIYKNINQLNYADITLRNAIKNNKRQAQKIYAEMQTGDQIIISAVDTTATELFEGVLMSINHQFDQGESIIVLSIIDRAVKLKGNKNFRIFINKSDEEIIHQICDEQEISLQVDAITPSHEQLLQYQQTDWSFLLQRAKETGCFIANNRGQLQIYQPHSSSLQTLEIIIDKYVKYDLSVTINQQIEGCAAYGWSADDQEMVESSTATTTPLKHPLISEKSAEIAGGSSYKISSNQPHAVDQLEMTATAKEQLRKLDQIQGTITIPTTEDIQVGCIACLEGEDHAMQGEMFVGGVMYTYEEHMWISQLQIGLPEVLDQNQDEALNATFIGIVKALEGDPMGQFRIAVTLPSFQQDDFQVWARMAHQNATLSAGSWIIPSVNDEVLLTFLDGKMESPVIIGSLYNKVNTPSDDFILNDDNFIRGWLSPNKLKIIMDDELNAITIETTSGNKITLNDKEESVQINDMHGNESILNKEGISLHAVKDINFTAKADINLSAAGKLTVEASQDIAIEGMNINHKAASTLVAEAANLELKGSGQTIIKGGIVMIN</sequence>
<reference evidence="2 3" key="1">
    <citation type="submission" date="2021-12" db="EMBL/GenBank/DDBJ databases">
        <title>Genome sequencing of bacteria with rrn-lacking chromosome and rrn-plasmid.</title>
        <authorList>
            <person name="Anda M."/>
            <person name="Iwasaki W."/>
        </authorList>
    </citation>
    <scope>NUCLEOTIDE SEQUENCE [LARGE SCALE GENOMIC DNA]</scope>
    <source>
        <strain evidence="2 3">NBRC 101262</strain>
        <plasmid evidence="2 3">pPP2</plasmid>
    </source>
</reference>
<geneLocation type="plasmid" evidence="2 3">
    <name>pPP2</name>
</geneLocation>
<dbReference type="SUPFAM" id="SSF69255">
    <property type="entry name" value="gp5 N-terminal domain-like"/>
    <property type="match status" value="1"/>
</dbReference>
<dbReference type="Proteomes" id="UP001354989">
    <property type="component" value="Plasmid pPP2"/>
</dbReference>
<keyword evidence="2" id="KW-0614">Plasmid</keyword>
<protein>
    <recommendedName>
        <fullName evidence="1">Gp5/Type VI secretion system Vgr protein OB-fold domain-containing protein</fullName>
    </recommendedName>
</protein>
<dbReference type="Pfam" id="PF05954">
    <property type="entry name" value="Phage_GPD"/>
    <property type="match status" value="1"/>
</dbReference>
<accession>A0ABN6LDT8</accession>
<evidence type="ECO:0000313" key="3">
    <source>
        <dbReference type="Proteomes" id="UP001354989"/>
    </source>
</evidence>
<dbReference type="SUPFAM" id="SSF69279">
    <property type="entry name" value="Phage tail proteins"/>
    <property type="match status" value="1"/>
</dbReference>
<name>A0ABN6LDT8_9BACT</name>
<dbReference type="InterPro" id="IPR006531">
    <property type="entry name" value="Gp5/Vgr_OB"/>
</dbReference>
<dbReference type="Gene3D" id="3.55.50.10">
    <property type="entry name" value="Baseplate protein-like domains"/>
    <property type="match status" value="1"/>
</dbReference>
<dbReference type="Pfam" id="PF04717">
    <property type="entry name" value="Phage_base_V"/>
    <property type="match status" value="1"/>
</dbReference>
<evidence type="ECO:0000313" key="2">
    <source>
        <dbReference type="EMBL" id="BDD01350.1"/>
    </source>
</evidence>
<keyword evidence="3" id="KW-1185">Reference proteome</keyword>
<dbReference type="RefSeq" id="WP_338398664.1">
    <property type="nucleotide sequence ID" value="NZ_AP025294.1"/>
</dbReference>
<gene>
    <name evidence="2" type="ORF">PEPS_36300</name>
</gene>
<proteinExistence type="predicted"/>
<dbReference type="EMBL" id="AP025294">
    <property type="protein sequence ID" value="BDD01350.1"/>
    <property type="molecule type" value="Genomic_DNA"/>
</dbReference>